<dbReference type="InterPro" id="IPR050398">
    <property type="entry name" value="HssS/ArlS-like"/>
</dbReference>
<dbReference type="Proteomes" id="UP000184225">
    <property type="component" value="Unassembled WGS sequence"/>
</dbReference>
<keyword evidence="10" id="KW-0067">ATP-binding</keyword>
<dbReference type="InterPro" id="IPR003661">
    <property type="entry name" value="HisK_dim/P_dom"/>
</dbReference>
<feature type="transmembrane region" description="Helical" evidence="14">
    <location>
        <begin position="12"/>
        <end position="30"/>
    </location>
</feature>
<dbReference type="GO" id="GO:0005524">
    <property type="term" value="F:ATP binding"/>
    <property type="evidence" value="ECO:0007669"/>
    <property type="project" value="UniProtKB-KW"/>
</dbReference>
<dbReference type="Pfam" id="PF00512">
    <property type="entry name" value="HisKA"/>
    <property type="match status" value="1"/>
</dbReference>
<dbReference type="STRING" id="579105.SAMN04488096_10175"/>
<dbReference type="PANTHER" id="PTHR45528">
    <property type="entry name" value="SENSOR HISTIDINE KINASE CPXA"/>
    <property type="match status" value="1"/>
</dbReference>
<dbReference type="PROSITE" id="PS50109">
    <property type="entry name" value="HIS_KIN"/>
    <property type="match status" value="1"/>
</dbReference>
<evidence type="ECO:0000256" key="4">
    <source>
        <dbReference type="ARBA" id="ARBA00022475"/>
    </source>
</evidence>
<name>A0A1M6A5K4_9FLAO</name>
<dbReference type="GO" id="GO:0005886">
    <property type="term" value="C:plasma membrane"/>
    <property type="evidence" value="ECO:0007669"/>
    <property type="project" value="UniProtKB-SubCell"/>
</dbReference>
<dbReference type="SUPFAM" id="SSF55874">
    <property type="entry name" value="ATPase domain of HSP90 chaperone/DNA topoisomerase II/histidine kinase"/>
    <property type="match status" value="1"/>
</dbReference>
<evidence type="ECO:0000256" key="11">
    <source>
        <dbReference type="ARBA" id="ARBA00022989"/>
    </source>
</evidence>
<evidence type="ECO:0000256" key="12">
    <source>
        <dbReference type="ARBA" id="ARBA00023012"/>
    </source>
</evidence>
<dbReference type="CDD" id="cd00082">
    <property type="entry name" value="HisKA"/>
    <property type="match status" value="1"/>
</dbReference>
<dbReference type="AlphaFoldDB" id="A0A1M6A5K4"/>
<evidence type="ECO:0000256" key="3">
    <source>
        <dbReference type="ARBA" id="ARBA00012438"/>
    </source>
</evidence>
<gene>
    <name evidence="16" type="ORF">SAMN04488096_10175</name>
</gene>
<comment type="subcellular location">
    <subcellularLocation>
        <location evidence="2">Cell membrane</location>
        <topology evidence="2">Multi-pass membrane protein</topology>
    </subcellularLocation>
</comment>
<evidence type="ECO:0000256" key="1">
    <source>
        <dbReference type="ARBA" id="ARBA00000085"/>
    </source>
</evidence>
<dbReference type="EC" id="2.7.13.3" evidence="3"/>
<dbReference type="Gene3D" id="3.30.565.10">
    <property type="entry name" value="Histidine kinase-like ATPase, C-terminal domain"/>
    <property type="match status" value="1"/>
</dbReference>
<evidence type="ECO:0000256" key="8">
    <source>
        <dbReference type="ARBA" id="ARBA00022741"/>
    </source>
</evidence>
<dbReference type="RefSeq" id="WP_073147092.1">
    <property type="nucleotide sequence ID" value="NZ_FQYY01000001.1"/>
</dbReference>
<feature type="transmembrane region" description="Helical" evidence="14">
    <location>
        <begin position="135"/>
        <end position="158"/>
    </location>
</feature>
<evidence type="ECO:0000313" key="16">
    <source>
        <dbReference type="EMBL" id="SHI31483.1"/>
    </source>
</evidence>
<evidence type="ECO:0000256" key="14">
    <source>
        <dbReference type="SAM" id="Phobius"/>
    </source>
</evidence>
<accession>A0A1M6A5K4</accession>
<dbReference type="Gene3D" id="1.10.287.130">
    <property type="match status" value="1"/>
</dbReference>
<feature type="domain" description="Histidine kinase" evidence="15">
    <location>
        <begin position="220"/>
        <end position="421"/>
    </location>
</feature>
<organism evidence="16 17">
    <name type="scientific">Mesonia phycicola</name>
    <dbReference type="NCBI Taxonomy" id="579105"/>
    <lineage>
        <taxon>Bacteria</taxon>
        <taxon>Pseudomonadati</taxon>
        <taxon>Bacteroidota</taxon>
        <taxon>Flavobacteriia</taxon>
        <taxon>Flavobacteriales</taxon>
        <taxon>Flavobacteriaceae</taxon>
        <taxon>Mesonia</taxon>
    </lineage>
</organism>
<evidence type="ECO:0000256" key="13">
    <source>
        <dbReference type="ARBA" id="ARBA00023136"/>
    </source>
</evidence>
<comment type="catalytic activity">
    <reaction evidence="1">
        <text>ATP + protein L-histidine = ADP + protein N-phospho-L-histidine.</text>
        <dbReference type="EC" id="2.7.13.3"/>
    </reaction>
</comment>
<dbReference type="InterPro" id="IPR036097">
    <property type="entry name" value="HisK_dim/P_sf"/>
</dbReference>
<dbReference type="Pfam" id="PF02518">
    <property type="entry name" value="HATPase_c"/>
    <property type="match status" value="1"/>
</dbReference>
<protein>
    <recommendedName>
        <fullName evidence="3">histidine kinase</fullName>
        <ecNumber evidence="3">2.7.13.3</ecNumber>
    </recommendedName>
</protein>
<evidence type="ECO:0000256" key="10">
    <source>
        <dbReference type="ARBA" id="ARBA00022840"/>
    </source>
</evidence>
<keyword evidence="7 14" id="KW-0812">Transmembrane</keyword>
<keyword evidence="6" id="KW-0808">Transferase</keyword>
<keyword evidence="5" id="KW-0597">Phosphoprotein</keyword>
<evidence type="ECO:0000259" key="15">
    <source>
        <dbReference type="PROSITE" id="PS50109"/>
    </source>
</evidence>
<evidence type="ECO:0000256" key="6">
    <source>
        <dbReference type="ARBA" id="ARBA00022679"/>
    </source>
</evidence>
<dbReference type="GO" id="GO:0000155">
    <property type="term" value="F:phosphorelay sensor kinase activity"/>
    <property type="evidence" value="ECO:0007669"/>
    <property type="project" value="InterPro"/>
</dbReference>
<sequence length="421" mass="49463">MKLLSYTTRYFAGLLLLALSVFTTIFYFQMLDEIYDSLDDGLQNQKILVINRAKKNPEILNKNKFEDGYYTIHKVKYEQIKEVRDIYRDTLMYMLNEKDYEPVRLLETVFEQEGNYYKLKVITSMVEEDDLIEDLLYSILFLYLGLVLCILVLNNFILKRLWKPFYSLLNKLKNFNIEKQELITFEETNIQEFKLLNKNIDRLLKKSIDSFKAQQQFIENASHELQTPLAISINKLELLAENEKLSEEQMHILATTLDNLERMTRLNKSLLLLSKIENKQFIEEENIQLSKVLDKISIEFSDLLEHKNITLNKNFESDIAIKMNKDLAIILFTNLIKNAILHSEKNSEIEVKIASNKVSISNYSTTTELNPNKLYTRFYKTGNNKNSTGLGLAIAKAITDKYALSLTYHYNKRHHFTVNFD</sequence>
<keyword evidence="4" id="KW-1003">Cell membrane</keyword>
<dbReference type="InterPro" id="IPR003594">
    <property type="entry name" value="HATPase_dom"/>
</dbReference>
<dbReference type="PANTHER" id="PTHR45528:SF1">
    <property type="entry name" value="SENSOR HISTIDINE KINASE CPXA"/>
    <property type="match status" value="1"/>
</dbReference>
<evidence type="ECO:0000256" key="5">
    <source>
        <dbReference type="ARBA" id="ARBA00022553"/>
    </source>
</evidence>
<keyword evidence="13 14" id="KW-0472">Membrane</keyword>
<evidence type="ECO:0000256" key="9">
    <source>
        <dbReference type="ARBA" id="ARBA00022777"/>
    </source>
</evidence>
<dbReference type="OrthoDB" id="1522504at2"/>
<keyword evidence="8" id="KW-0547">Nucleotide-binding</keyword>
<keyword evidence="9 16" id="KW-0418">Kinase</keyword>
<dbReference type="EMBL" id="FQYY01000001">
    <property type="protein sequence ID" value="SHI31483.1"/>
    <property type="molecule type" value="Genomic_DNA"/>
</dbReference>
<dbReference type="InterPro" id="IPR005467">
    <property type="entry name" value="His_kinase_dom"/>
</dbReference>
<evidence type="ECO:0000256" key="7">
    <source>
        <dbReference type="ARBA" id="ARBA00022692"/>
    </source>
</evidence>
<keyword evidence="17" id="KW-1185">Reference proteome</keyword>
<proteinExistence type="predicted"/>
<dbReference type="SUPFAM" id="SSF47384">
    <property type="entry name" value="Homodimeric domain of signal transducing histidine kinase"/>
    <property type="match status" value="1"/>
</dbReference>
<dbReference type="InterPro" id="IPR036890">
    <property type="entry name" value="HATPase_C_sf"/>
</dbReference>
<reference evidence="16 17" key="1">
    <citation type="submission" date="2016-11" db="EMBL/GenBank/DDBJ databases">
        <authorList>
            <person name="Jaros S."/>
            <person name="Januszkiewicz K."/>
            <person name="Wedrychowicz H."/>
        </authorList>
    </citation>
    <scope>NUCLEOTIDE SEQUENCE [LARGE SCALE GENOMIC DNA]</scope>
    <source>
        <strain evidence="16 17">DSM 21425</strain>
    </source>
</reference>
<evidence type="ECO:0000256" key="2">
    <source>
        <dbReference type="ARBA" id="ARBA00004651"/>
    </source>
</evidence>
<dbReference type="SMART" id="SM00388">
    <property type="entry name" value="HisKA"/>
    <property type="match status" value="1"/>
</dbReference>
<evidence type="ECO:0000313" key="17">
    <source>
        <dbReference type="Proteomes" id="UP000184225"/>
    </source>
</evidence>
<keyword evidence="12" id="KW-0902">Two-component regulatory system</keyword>
<keyword evidence="11 14" id="KW-1133">Transmembrane helix</keyword>